<reference evidence="3 4" key="1">
    <citation type="submission" date="2018-06" db="EMBL/GenBank/DDBJ databases">
        <title>Thermoflavimicrobium daqus sp. nov., a thermophilic microbe isolated from Moutai-flavour Daqu.</title>
        <authorList>
            <person name="Wang X."/>
            <person name="Zhou H."/>
        </authorList>
    </citation>
    <scope>NUCLEOTIDE SEQUENCE [LARGE SCALE GENOMIC DNA]</scope>
    <source>
        <strain evidence="3 4">FBKL4.011</strain>
    </source>
</reference>
<dbReference type="Gene3D" id="3.30.310.160">
    <property type="entry name" value="YycH protein, domain 2"/>
    <property type="match status" value="1"/>
</dbReference>
<protein>
    <recommendedName>
        <fullName evidence="2">Regulatory protein YycH domain-containing protein</fullName>
    </recommendedName>
</protein>
<keyword evidence="1" id="KW-0472">Membrane</keyword>
<dbReference type="RefSeq" id="WP_113659364.1">
    <property type="nucleotide sequence ID" value="NZ_KZ845668.1"/>
</dbReference>
<dbReference type="OrthoDB" id="2382185at2"/>
<organism evidence="3 4">
    <name type="scientific">Thermoflavimicrobium daqui</name>
    <dbReference type="NCBI Taxonomy" id="2137476"/>
    <lineage>
        <taxon>Bacteria</taxon>
        <taxon>Bacillati</taxon>
        <taxon>Bacillota</taxon>
        <taxon>Bacilli</taxon>
        <taxon>Bacillales</taxon>
        <taxon>Thermoactinomycetaceae</taxon>
        <taxon>Thermoflavimicrobium</taxon>
    </lineage>
</organism>
<evidence type="ECO:0000313" key="3">
    <source>
        <dbReference type="EMBL" id="RAL23379.1"/>
    </source>
</evidence>
<evidence type="ECO:0000313" key="4">
    <source>
        <dbReference type="Proteomes" id="UP000251213"/>
    </source>
</evidence>
<keyword evidence="4" id="KW-1185">Reference proteome</keyword>
<dbReference type="Pfam" id="PF07435">
    <property type="entry name" value="YycH"/>
    <property type="match status" value="1"/>
</dbReference>
<gene>
    <name evidence="3" type="ORF">DL897_11870</name>
</gene>
<keyword evidence="1" id="KW-1133">Transmembrane helix</keyword>
<dbReference type="InterPro" id="IPR042274">
    <property type="entry name" value="YycH/YycI_2"/>
</dbReference>
<feature type="transmembrane region" description="Helical" evidence="1">
    <location>
        <begin position="12"/>
        <end position="31"/>
    </location>
</feature>
<proteinExistence type="predicted"/>
<evidence type="ECO:0000259" key="2">
    <source>
        <dbReference type="Pfam" id="PF07435"/>
    </source>
</evidence>
<dbReference type="EMBL" id="QJKK01000006">
    <property type="protein sequence ID" value="RAL23379.1"/>
    <property type="molecule type" value="Genomic_DNA"/>
</dbReference>
<evidence type="ECO:0000256" key="1">
    <source>
        <dbReference type="SAM" id="Phobius"/>
    </source>
</evidence>
<accession>A0A364K3H2</accession>
<sequence length="464" mass="54248">MNGRWIENIKTGSLVVLVLLSFILTGSLWYMTPSYEEKKPNYQILHYIGEKKYNQKQTYQLTAPPFLLLHQGGNHFQLTMNHTDYDSWLKILSEGKTSNYENKTPTASDWNYLFKQSNGIELHFFRDLSLDLLASFLHIDTQEQIVLENLGKVSRIWLFPDSQKKLVNIWFISDSRSEVVQANTDISVLQFEKQFKQSDLAGLDTFEPIPVNKKAPWEAANDKVPFSRVIYLPNEPLPVKRYIYKPTSIHINDMKQFLFPVDIITPDELTTGQFIYAYEGRTLTYYPKQEKMIYNGPMPERADLESDILKDIDQVNKFMSSHQGWTGHYLLDTFNDQEATNFYTFRLIHHGYPVYWQTESPQTKPQQYLDTIQFQIEKRENKYQRYMQFLPDQPTSTKDQTLPNSKSLLTALTDRKIDLDKINRIYPGYRANGVTVSAKEKQVVLEPVWIVSMLDGKQHFIASP</sequence>
<dbReference type="InterPro" id="IPR009996">
    <property type="entry name" value="YycH"/>
</dbReference>
<reference evidence="3 4" key="2">
    <citation type="submission" date="2018-06" db="EMBL/GenBank/DDBJ databases">
        <authorList>
            <person name="Zhirakovskaya E."/>
        </authorList>
    </citation>
    <scope>NUCLEOTIDE SEQUENCE [LARGE SCALE GENOMIC DNA]</scope>
    <source>
        <strain evidence="3 4">FBKL4.011</strain>
    </source>
</reference>
<dbReference type="AlphaFoldDB" id="A0A364K3H2"/>
<dbReference type="Proteomes" id="UP000251213">
    <property type="component" value="Unassembled WGS sequence"/>
</dbReference>
<comment type="caution">
    <text evidence="3">The sequence shown here is derived from an EMBL/GenBank/DDBJ whole genome shotgun (WGS) entry which is preliminary data.</text>
</comment>
<feature type="domain" description="Regulatory protein YycH" evidence="2">
    <location>
        <begin position="7"/>
        <end position="453"/>
    </location>
</feature>
<keyword evidence="1" id="KW-0812">Transmembrane</keyword>
<dbReference type="CDD" id="cd15787">
    <property type="entry name" value="YycH_N"/>
    <property type="match status" value="1"/>
</dbReference>
<name>A0A364K3H2_9BACL</name>